<dbReference type="PANTHER" id="PTHR43731:SF14">
    <property type="entry name" value="PRESENILIN-ASSOCIATED RHOMBOID-LIKE PROTEIN, MITOCHONDRIAL"/>
    <property type="match status" value="1"/>
</dbReference>
<keyword evidence="6 7" id="KW-0472">Membrane</keyword>
<comment type="caution">
    <text evidence="9">The sequence shown here is derived from an EMBL/GenBank/DDBJ whole genome shotgun (WGS) entry which is preliminary data.</text>
</comment>
<comment type="similarity">
    <text evidence="2">Belongs to the peptidase S54 family.</text>
</comment>
<keyword evidence="5 7" id="KW-1133">Transmembrane helix</keyword>
<keyword evidence="3 7" id="KW-0812">Transmembrane</keyword>
<keyword evidence="4" id="KW-0378">Hydrolase</keyword>
<dbReference type="RefSeq" id="WP_146519508.1">
    <property type="nucleotide sequence ID" value="NZ_CP151726.1"/>
</dbReference>
<feature type="transmembrane region" description="Helical" evidence="7">
    <location>
        <begin position="186"/>
        <end position="205"/>
    </location>
</feature>
<dbReference type="Pfam" id="PF01694">
    <property type="entry name" value="Rhomboid"/>
    <property type="match status" value="1"/>
</dbReference>
<gene>
    <name evidence="9" type="ORF">Pla52n_21440</name>
</gene>
<proteinExistence type="inferred from homology"/>
<protein>
    <submittedName>
        <fullName evidence="9">Rhomboid family protein</fullName>
    </submittedName>
</protein>
<reference evidence="9 10" key="1">
    <citation type="submission" date="2019-02" db="EMBL/GenBank/DDBJ databases">
        <title>Deep-cultivation of Planctomycetes and their phenomic and genomic characterization uncovers novel biology.</title>
        <authorList>
            <person name="Wiegand S."/>
            <person name="Jogler M."/>
            <person name="Boedeker C."/>
            <person name="Pinto D."/>
            <person name="Vollmers J."/>
            <person name="Rivas-Marin E."/>
            <person name="Kohn T."/>
            <person name="Peeters S.H."/>
            <person name="Heuer A."/>
            <person name="Rast P."/>
            <person name="Oberbeckmann S."/>
            <person name="Bunk B."/>
            <person name="Jeske O."/>
            <person name="Meyerdierks A."/>
            <person name="Storesund J.E."/>
            <person name="Kallscheuer N."/>
            <person name="Luecker S."/>
            <person name="Lage O.M."/>
            <person name="Pohl T."/>
            <person name="Merkel B.J."/>
            <person name="Hornburger P."/>
            <person name="Mueller R.-W."/>
            <person name="Bruemmer F."/>
            <person name="Labrenz M."/>
            <person name="Spormann A.M."/>
            <person name="Op Den Camp H."/>
            <person name="Overmann J."/>
            <person name="Amann R."/>
            <person name="Jetten M.S.M."/>
            <person name="Mascher T."/>
            <person name="Medema M.H."/>
            <person name="Devos D.P."/>
            <person name="Kaster A.-K."/>
            <person name="Ovreas L."/>
            <person name="Rohde M."/>
            <person name="Galperin M.Y."/>
            <person name="Jogler C."/>
        </authorList>
    </citation>
    <scope>NUCLEOTIDE SEQUENCE [LARGE SCALE GENOMIC DNA]</scope>
    <source>
        <strain evidence="9 10">Pla52n</strain>
    </source>
</reference>
<dbReference type="Gene3D" id="1.20.1540.10">
    <property type="entry name" value="Rhomboid-like"/>
    <property type="match status" value="1"/>
</dbReference>
<evidence type="ECO:0000256" key="7">
    <source>
        <dbReference type="SAM" id="Phobius"/>
    </source>
</evidence>
<dbReference type="InterPro" id="IPR050925">
    <property type="entry name" value="Rhomboid_protease_S54"/>
</dbReference>
<accession>A0A5C6B2T4</accession>
<feature type="transmembrane region" description="Helical" evidence="7">
    <location>
        <begin position="217"/>
        <end position="236"/>
    </location>
</feature>
<dbReference type="Proteomes" id="UP000320176">
    <property type="component" value="Unassembled WGS sequence"/>
</dbReference>
<evidence type="ECO:0000256" key="2">
    <source>
        <dbReference type="ARBA" id="ARBA00009045"/>
    </source>
</evidence>
<evidence type="ECO:0000313" key="10">
    <source>
        <dbReference type="Proteomes" id="UP000320176"/>
    </source>
</evidence>
<dbReference type="EMBL" id="SJPN01000002">
    <property type="protein sequence ID" value="TWU06423.1"/>
    <property type="molecule type" value="Genomic_DNA"/>
</dbReference>
<name>A0A5C6B2T4_9BACT</name>
<evidence type="ECO:0000256" key="4">
    <source>
        <dbReference type="ARBA" id="ARBA00022801"/>
    </source>
</evidence>
<feature type="domain" description="Peptidase S54 rhomboid" evidence="8">
    <location>
        <begin position="121"/>
        <end position="260"/>
    </location>
</feature>
<feature type="transmembrane region" description="Helical" evidence="7">
    <location>
        <begin position="76"/>
        <end position="96"/>
    </location>
</feature>
<organism evidence="9 10">
    <name type="scientific">Stieleria varia</name>
    <dbReference type="NCBI Taxonomy" id="2528005"/>
    <lineage>
        <taxon>Bacteria</taxon>
        <taxon>Pseudomonadati</taxon>
        <taxon>Planctomycetota</taxon>
        <taxon>Planctomycetia</taxon>
        <taxon>Pirellulales</taxon>
        <taxon>Pirellulaceae</taxon>
        <taxon>Stieleria</taxon>
    </lineage>
</organism>
<evidence type="ECO:0000259" key="8">
    <source>
        <dbReference type="Pfam" id="PF01694"/>
    </source>
</evidence>
<dbReference type="OrthoDB" id="9813074at2"/>
<evidence type="ECO:0000256" key="5">
    <source>
        <dbReference type="ARBA" id="ARBA00022989"/>
    </source>
</evidence>
<dbReference type="InterPro" id="IPR022764">
    <property type="entry name" value="Peptidase_S54_rhomboid_dom"/>
</dbReference>
<comment type="subcellular location">
    <subcellularLocation>
        <location evidence="1">Membrane</location>
        <topology evidence="1">Multi-pass membrane protein</topology>
    </subcellularLocation>
</comment>
<dbReference type="PANTHER" id="PTHR43731">
    <property type="entry name" value="RHOMBOID PROTEASE"/>
    <property type="match status" value="1"/>
</dbReference>
<feature type="transmembrane region" description="Helical" evidence="7">
    <location>
        <begin position="242"/>
        <end position="260"/>
    </location>
</feature>
<dbReference type="GO" id="GO:0016020">
    <property type="term" value="C:membrane"/>
    <property type="evidence" value="ECO:0007669"/>
    <property type="project" value="UniProtKB-SubCell"/>
</dbReference>
<sequence>MLSDGEIVFQSRRGDLCREYRLVLESAGIASEAVHLGGNWNLVVSAEDRDRAIDELHGYQEDNVVETPRELSRVRVFGGAIAGAVVYAVVIVSFAIQAGPAESDSSWHLIGSMRAGDVMAGQWWRVVTALTLHVDAAHVLSNLGFGCVFGFLAGRILGGGVAWLSIVVAGAAGNALNAMLRDADHVSIGASTAVFAMLGMMVSHALRPRDRQSQTSLQRWSPLIGGVLMLSLTGTAGERTDVAAHVTGFVAGMVTGWAVARLPDGWLANGRFQLAAGVVAMGIVVVAWAAAIASV</sequence>
<evidence type="ECO:0000256" key="6">
    <source>
        <dbReference type="ARBA" id="ARBA00023136"/>
    </source>
</evidence>
<feature type="transmembrane region" description="Helical" evidence="7">
    <location>
        <begin position="161"/>
        <end position="180"/>
    </location>
</feature>
<dbReference type="InterPro" id="IPR035952">
    <property type="entry name" value="Rhomboid-like_sf"/>
</dbReference>
<feature type="transmembrane region" description="Helical" evidence="7">
    <location>
        <begin position="272"/>
        <end position="293"/>
    </location>
</feature>
<keyword evidence="10" id="KW-1185">Reference proteome</keyword>
<dbReference type="SUPFAM" id="SSF144091">
    <property type="entry name" value="Rhomboid-like"/>
    <property type="match status" value="1"/>
</dbReference>
<dbReference type="GO" id="GO:0004252">
    <property type="term" value="F:serine-type endopeptidase activity"/>
    <property type="evidence" value="ECO:0007669"/>
    <property type="project" value="InterPro"/>
</dbReference>
<evidence type="ECO:0000256" key="1">
    <source>
        <dbReference type="ARBA" id="ARBA00004141"/>
    </source>
</evidence>
<evidence type="ECO:0000313" key="9">
    <source>
        <dbReference type="EMBL" id="TWU06423.1"/>
    </source>
</evidence>
<evidence type="ECO:0000256" key="3">
    <source>
        <dbReference type="ARBA" id="ARBA00022692"/>
    </source>
</evidence>
<dbReference type="AlphaFoldDB" id="A0A5C6B2T4"/>